<organism evidence="2 3">
    <name type="scientific">Elysia chlorotica</name>
    <name type="common">Eastern emerald elysia</name>
    <name type="synonym">Sea slug</name>
    <dbReference type="NCBI Taxonomy" id="188477"/>
    <lineage>
        <taxon>Eukaryota</taxon>
        <taxon>Metazoa</taxon>
        <taxon>Spiralia</taxon>
        <taxon>Lophotrochozoa</taxon>
        <taxon>Mollusca</taxon>
        <taxon>Gastropoda</taxon>
        <taxon>Heterobranchia</taxon>
        <taxon>Euthyneura</taxon>
        <taxon>Panpulmonata</taxon>
        <taxon>Sacoglossa</taxon>
        <taxon>Placobranchoidea</taxon>
        <taxon>Plakobranchidae</taxon>
        <taxon>Elysia</taxon>
    </lineage>
</organism>
<dbReference type="EMBL" id="RQTK01001134">
    <property type="protein sequence ID" value="RUS71977.1"/>
    <property type="molecule type" value="Genomic_DNA"/>
</dbReference>
<name>A0A433SRX1_ELYCH</name>
<feature type="non-terminal residue" evidence="2">
    <location>
        <position position="113"/>
    </location>
</feature>
<accession>A0A433SRX1</accession>
<protein>
    <submittedName>
        <fullName evidence="2">Uncharacterized protein</fullName>
    </submittedName>
</protein>
<feature type="region of interest" description="Disordered" evidence="1">
    <location>
        <begin position="91"/>
        <end position="113"/>
    </location>
</feature>
<feature type="region of interest" description="Disordered" evidence="1">
    <location>
        <begin position="43"/>
        <end position="76"/>
    </location>
</feature>
<dbReference type="OrthoDB" id="10013157at2759"/>
<feature type="compositionally biased region" description="Basic and acidic residues" evidence="1">
    <location>
        <begin position="49"/>
        <end position="66"/>
    </location>
</feature>
<dbReference type="Proteomes" id="UP000271974">
    <property type="component" value="Unassembled WGS sequence"/>
</dbReference>
<keyword evidence="3" id="KW-1185">Reference proteome</keyword>
<dbReference type="AlphaFoldDB" id="A0A433SRX1"/>
<evidence type="ECO:0000256" key="1">
    <source>
        <dbReference type="SAM" id="MobiDB-lite"/>
    </source>
</evidence>
<evidence type="ECO:0000313" key="3">
    <source>
        <dbReference type="Proteomes" id="UP000271974"/>
    </source>
</evidence>
<gene>
    <name evidence="2" type="ORF">EGW08_020270</name>
</gene>
<proteinExistence type="predicted"/>
<comment type="caution">
    <text evidence="2">The sequence shown here is derived from an EMBL/GenBank/DDBJ whole genome shotgun (WGS) entry which is preliminary data.</text>
</comment>
<reference evidence="2 3" key="1">
    <citation type="submission" date="2019-01" db="EMBL/GenBank/DDBJ databases">
        <title>A draft genome assembly of the solar-powered sea slug Elysia chlorotica.</title>
        <authorList>
            <person name="Cai H."/>
            <person name="Li Q."/>
            <person name="Fang X."/>
            <person name="Li J."/>
            <person name="Curtis N.E."/>
            <person name="Altenburger A."/>
            <person name="Shibata T."/>
            <person name="Feng M."/>
            <person name="Maeda T."/>
            <person name="Schwartz J.A."/>
            <person name="Shigenobu S."/>
            <person name="Lundholm N."/>
            <person name="Nishiyama T."/>
            <person name="Yang H."/>
            <person name="Hasebe M."/>
            <person name="Li S."/>
            <person name="Pierce S.K."/>
            <person name="Wang J."/>
        </authorList>
    </citation>
    <scope>NUCLEOTIDE SEQUENCE [LARGE SCALE GENOMIC DNA]</scope>
    <source>
        <strain evidence="2">EC2010</strain>
        <tissue evidence="2">Whole organism of an adult</tissue>
    </source>
</reference>
<evidence type="ECO:0000313" key="2">
    <source>
        <dbReference type="EMBL" id="RUS71977.1"/>
    </source>
</evidence>
<sequence>MRAHPEKYKEYNDMMACQPPRESDPFPQTAPLLPLRPKSCCPRISSGPELERKPSIPDAFKPREPPFHTSPMVGNQRVYGADTIRRLIHTPSAKYLGLKPPQPPNKDKAAPVS</sequence>